<evidence type="ECO:0000259" key="1">
    <source>
        <dbReference type="Pfam" id="PF09992"/>
    </source>
</evidence>
<proteinExistence type="predicted"/>
<feature type="domain" description="Phosphodiester glycosidase" evidence="1">
    <location>
        <begin position="192"/>
        <end position="365"/>
    </location>
</feature>
<dbReference type="InterPro" id="IPR018711">
    <property type="entry name" value="NAGPA"/>
</dbReference>
<dbReference type="GO" id="GO:0016798">
    <property type="term" value="F:hydrolase activity, acting on glycosyl bonds"/>
    <property type="evidence" value="ECO:0007669"/>
    <property type="project" value="UniProtKB-KW"/>
</dbReference>
<evidence type="ECO:0000313" key="2">
    <source>
        <dbReference type="EMBL" id="MFD0868066.1"/>
    </source>
</evidence>
<sequence length="367" mass="40042">MRTRIHVALGLFVSMLAAFFFAFLFSNPLHDQTMHAAQALEPTKQTLGSMLHDMTAIEQSYEAMGATASQAAGHLSESRQALAELIESVSTQTAIDEAQRQAVDQLVATSQQHAKETEDTLDQILTNMLGEPIGQSFGERSTVKVFSLKEAGYRGYMAKVKLHDPSAVKLVLSNNKVGDKGETTSQAGRRTGAVLAINGGGFARENGLLYPIGITVVDGEIKTFYRTDLSFIGFDNNGKLVGGEITTEEQIKKLNVMQGATFVPSLLKDGEKLTIPSAWRNKKEPRTLIGHFSNGDLLFIVIDGRQKGYSEGVTLEEAQDKLLEFKVRDAYTLDGGGSSAFYYNGKLLNSPSDGRERRLPTNFVVLP</sequence>
<dbReference type="Proteomes" id="UP001597120">
    <property type="component" value="Unassembled WGS sequence"/>
</dbReference>
<dbReference type="EMBL" id="JBHTIU010000008">
    <property type="protein sequence ID" value="MFD0868066.1"/>
    <property type="molecule type" value="Genomic_DNA"/>
</dbReference>
<keyword evidence="3" id="KW-1185">Reference proteome</keyword>
<gene>
    <name evidence="2" type="ORF">ACFQ03_02810</name>
</gene>
<name>A0ABW3D4C7_9BACL</name>
<dbReference type="PANTHER" id="PTHR40446">
    <property type="entry name" value="N-ACETYLGLUCOSAMINE-1-PHOSPHODIESTER ALPHA-N-ACETYLGLUCOSAMINIDASE"/>
    <property type="match status" value="1"/>
</dbReference>
<evidence type="ECO:0000313" key="3">
    <source>
        <dbReference type="Proteomes" id="UP001597120"/>
    </source>
</evidence>
<keyword evidence="2" id="KW-0326">Glycosidase</keyword>
<keyword evidence="2" id="KW-0378">Hydrolase</keyword>
<protein>
    <submittedName>
        <fullName evidence="2">Phosphodiester glycosidase family protein</fullName>
    </submittedName>
</protein>
<comment type="caution">
    <text evidence="2">The sequence shown here is derived from an EMBL/GenBank/DDBJ whole genome shotgun (WGS) entry which is preliminary data.</text>
</comment>
<organism evidence="2 3">
    <name type="scientific">Paenibacillus residui</name>
    <dbReference type="NCBI Taxonomy" id="629724"/>
    <lineage>
        <taxon>Bacteria</taxon>
        <taxon>Bacillati</taxon>
        <taxon>Bacillota</taxon>
        <taxon>Bacilli</taxon>
        <taxon>Bacillales</taxon>
        <taxon>Paenibacillaceae</taxon>
        <taxon>Paenibacillus</taxon>
    </lineage>
</organism>
<reference evidence="3" key="1">
    <citation type="journal article" date="2019" name="Int. J. Syst. Evol. Microbiol.">
        <title>The Global Catalogue of Microorganisms (GCM) 10K type strain sequencing project: providing services to taxonomists for standard genome sequencing and annotation.</title>
        <authorList>
            <consortium name="The Broad Institute Genomics Platform"/>
            <consortium name="The Broad Institute Genome Sequencing Center for Infectious Disease"/>
            <person name="Wu L."/>
            <person name="Ma J."/>
        </authorList>
    </citation>
    <scope>NUCLEOTIDE SEQUENCE [LARGE SCALE GENOMIC DNA]</scope>
    <source>
        <strain evidence="3">CCUG 57263</strain>
    </source>
</reference>
<dbReference type="Pfam" id="PF09992">
    <property type="entry name" value="NAGPA"/>
    <property type="match status" value="1"/>
</dbReference>
<accession>A0ABW3D4C7</accession>
<dbReference type="RefSeq" id="WP_379285920.1">
    <property type="nucleotide sequence ID" value="NZ_JBHTIU010000008.1"/>
</dbReference>
<dbReference type="PANTHER" id="PTHR40446:SF2">
    <property type="entry name" value="N-ACETYLGLUCOSAMINE-1-PHOSPHODIESTER ALPHA-N-ACETYLGLUCOSAMINIDASE"/>
    <property type="match status" value="1"/>
</dbReference>